<dbReference type="InterPro" id="IPR057352">
    <property type="entry name" value="TPR_TmcB/C"/>
</dbReference>
<dbReference type="InterPro" id="IPR052994">
    <property type="entry name" value="Tiny_macrocysts_regulators"/>
</dbReference>
<sequence length="988" mass="111627">MSSDESKSVNSQSSGQGLGERDTGDQQSKFFQIFFSMMFPLYPQNKNSTNALNLILWALFCIILFTLGLFRIDLGTQQQTALSKAINFVDLSSLGLSLGKGSMYMIIIIFVIVFGTFTLQILSAVFYKELIASQPWIISFTRTIISVLLKVLFIPFVSTAITSFDCYSEITINEAGENISQSFWRADNSLGCFSSIFQIVSFLLSIIILLFLLVCCAMINLLIHNHNPKNGGLFSCPNGVFNLLQGIFVFGIVFSQRLLYGWQFWRGVVGVLVPGILIIMIVIQNPYYSFWSNYLAAIPWTIFGVMRLLLEIGYAIEESTRSSIPQILFFILGIVSSVIFIIAIYYLMRILEGRNWLLTSQGLPLVDISEIEQLNQQQNIQLQNDLHEQKSQIFNKTSPVQQMPGLPKMKDPSSVEPRLRFLQDKEMRDPLMIKYADYVYTFALKRHKKDAMLQFQYGIFLQYYRKNRVKAQSIFKLARSSNPSIPLRFVLYCKTKEGGGQGGQGGSELTSITFVAKMAQAEDYYKTAKQGLLEFFENLSSLHTNFGLVYQQLKVIVESEAKSRKCFEELMVMQPRNTTILRDYARLLLDIYNDEDTAEMIFQRAEMIEDDQSQSGTGQSTIGNEDIGDMNAKSMDRSFSNANMQIQDQYPLRLKQNSSLFNQPQQQQQNEQGNKIQSAGQISSYLNPNDFANQRSTSSKQFIGQNSLIQVSAGNLSIKSKSDKKKKKKKKKKGGSGDSVITELQGGQGQGQDNSTMKRVIIALIVLSHLIAVISLVVGTVLFITDLAGYSTRLPTFGIQALFLDIQYNFKYTGINDGKAESIPTWETIKQSFTDYGKQISDQISVIYDVTTNTEPWEVADINTYLFEVERVNISTSSSREPTMLSQEWQPSNLIRAMTNLGQMSGQLGILNSTTPNIEYKKFYSDIQYIIFNAPVAILASCKRAMISYLEETETYTPGAQYDNDDINVYLLHNQSPQREAINDDTIP</sequence>
<dbReference type="Proteomes" id="UP000324800">
    <property type="component" value="Unassembled WGS sequence"/>
</dbReference>
<feature type="transmembrane region" description="Helical" evidence="2">
    <location>
        <begin position="51"/>
        <end position="72"/>
    </location>
</feature>
<accession>A0A5J4WB23</accession>
<evidence type="ECO:0000256" key="1">
    <source>
        <dbReference type="SAM" id="MobiDB-lite"/>
    </source>
</evidence>
<feature type="region of interest" description="Disordered" evidence="1">
    <location>
        <begin position="607"/>
        <end position="634"/>
    </location>
</feature>
<reference evidence="4 5" key="1">
    <citation type="submission" date="2019-03" db="EMBL/GenBank/DDBJ databases">
        <title>Single cell metagenomics reveals metabolic interactions within the superorganism composed of flagellate Streblomastix strix and complex community of Bacteroidetes bacteria on its surface.</title>
        <authorList>
            <person name="Treitli S.C."/>
            <person name="Kolisko M."/>
            <person name="Husnik F."/>
            <person name="Keeling P."/>
            <person name="Hampl V."/>
        </authorList>
    </citation>
    <scope>NUCLEOTIDE SEQUENCE [LARGE SCALE GENOMIC DNA]</scope>
    <source>
        <strain evidence="4">ST1C</strain>
    </source>
</reference>
<feature type="region of interest" description="Disordered" evidence="1">
    <location>
        <begin position="719"/>
        <end position="753"/>
    </location>
</feature>
<protein>
    <recommendedName>
        <fullName evidence="3">TmcB/TmcC TPR repeats domain-containing protein</fullName>
    </recommendedName>
</protein>
<feature type="domain" description="TmcB/TmcC TPR repeats" evidence="3">
    <location>
        <begin position="507"/>
        <end position="614"/>
    </location>
</feature>
<gene>
    <name evidence="4" type="ORF">EZS28_012742</name>
</gene>
<dbReference type="PANTHER" id="PTHR31600:SF2">
    <property type="entry name" value="GAMETE ENRICHED GENE 10 PROTEIN-RELATED"/>
    <property type="match status" value="1"/>
</dbReference>
<dbReference type="Pfam" id="PF25474">
    <property type="entry name" value="TPR_TmcB"/>
    <property type="match status" value="1"/>
</dbReference>
<feature type="compositionally biased region" description="Polar residues" evidence="1">
    <location>
        <begin position="613"/>
        <end position="623"/>
    </location>
</feature>
<feature type="region of interest" description="Disordered" evidence="1">
    <location>
        <begin position="1"/>
        <end position="23"/>
    </location>
</feature>
<feature type="transmembrane region" description="Helical" evidence="2">
    <location>
        <begin position="240"/>
        <end position="258"/>
    </location>
</feature>
<dbReference type="PANTHER" id="PTHR31600">
    <property type="entry name" value="TINY MACROCYSTS PROTEIN B-RELATED"/>
    <property type="match status" value="1"/>
</dbReference>
<keyword evidence="2" id="KW-0472">Membrane</keyword>
<keyword evidence="2" id="KW-1133">Transmembrane helix</keyword>
<feature type="transmembrane region" description="Helical" evidence="2">
    <location>
        <begin position="196"/>
        <end position="219"/>
    </location>
</feature>
<feature type="transmembrane region" description="Helical" evidence="2">
    <location>
        <begin position="760"/>
        <end position="784"/>
    </location>
</feature>
<feature type="transmembrane region" description="Helical" evidence="2">
    <location>
        <begin position="264"/>
        <end position="283"/>
    </location>
</feature>
<organism evidence="4 5">
    <name type="scientific">Streblomastix strix</name>
    <dbReference type="NCBI Taxonomy" id="222440"/>
    <lineage>
        <taxon>Eukaryota</taxon>
        <taxon>Metamonada</taxon>
        <taxon>Preaxostyla</taxon>
        <taxon>Oxymonadida</taxon>
        <taxon>Streblomastigidae</taxon>
        <taxon>Streblomastix</taxon>
    </lineage>
</organism>
<feature type="transmembrane region" description="Helical" evidence="2">
    <location>
        <begin position="328"/>
        <end position="348"/>
    </location>
</feature>
<evidence type="ECO:0000313" key="4">
    <source>
        <dbReference type="EMBL" id="KAA6391732.1"/>
    </source>
</evidence>
<evidence type="ECO:0000259" key="3">
    <source>
        <dbReference type="Pfam" id="PF25474"/>
    </source>
</evidence>
<name>A0A5J4WB23_9EUKA</name>
<proteinExistence type="predicted"/>
<evidence type="ECO:0000256" key="2">
    <source>
        <dbReference type="SAM" id="Phobius"/>
    </source>
</evidence>
<dbReference type="EMBL" id="SNRW01002779">
    <property type="protein sequence ID" value="KAA6391732.1"/>
    <property type="molecule type" value="Genomic_DNA"/>
</dbReference>
<feature type="transmembrane region" description="Helical" evidence="2">
    <location>
        <begin position="295"/>
        <end position="316"/>
    </location>
</feature>
<feature type="transmembrane region" description="Helical" evidence="2">
    <location>
        <begin position="139"/>
        <end position="161"/>
    </location>
</feature>
<evidence type="ECO:0000313" key="5">
    <source>
        <dbReference type="Proteomes" id="UP000324800"/>
    </source>
</evidence>
<feature type="compositionally biased region" description="Basic residues" evidence="1">
    <location>
        <begin position="722"/>
        <end position="734"/>
    </location>
</feature>
<feature type="transmembrane region" description="Helical" evidence="2">
    <location>
        <begin position="103"/>
        <end position="127"/>
    </location>
</feature>
<dbReference type="AlphaFoldDB" id="A0A5J4WB23"/>
<comment type="caution">
    <text evidence="4">The sequence shown here is derived from an EMBL/GenBank/DDBJ whole genome shotgun (WGS) entry which is preliminary data.</text>
</comment>
<keyword evidence="2" id="KW-0812">Transmembrane</keyword>